<keyword evidence="2" id="KW-1185">Reference proteome</keyword>
<dbReference type="Proteomes" id="UP000324222">
    <property type="component" value="Unassembled WGS sequence"/>
</dbReference>
<proteinExistence type="predicted"/>
<reference evidence="1 2" key="1">
    <citation type="submission" date="2019-05" db="EMBL/GenBank/DDBJ databases">
        <title>Another draft genome of Portunus trituberculatus and its Hox gene families provides insights of decapod evolution.</title>
        <authorList>
            <person name="Jeong J.-H."/>
            <person name="Song I."/>
            <person name="Kim S."/>
            <person name="Choi T."/>
            <person name="Kim D."/>
            <person name="Ryu S."/>
            <person name="Kim W."/>
        </authorList>
    </citation>
    <scope>NUCLEOTIDE SEQUENCE [LARGE SCALE GENOMIC DNA]</scope>
    <source>
        <tissue evidence="1">Muscle</tissue>
    </source>
</reference>
<gene>
    <name evidence="1" type="ORF">E2C01_004390</name>
</gene>
<dbReference type="AlphaFoldDB" id="A0A5B7CTX5"/>
<protein>
    <submittedName>
        <fullName evidence="1">Uncharacterized protein</fullName>
    </submittedName>
</protein>
<sequence length="89" mass="9772">MEKSSCLLDQLEIAGEHSLLLLLKPVSFVHAANHLCLAGVWAEEPQYNIPAIFKCNVRPQGMTELLVKKSLECSAVILPINRDTTGRTG</sequence>
<dbReference type="EMBL" id="VSRR010000178">
    <property type="protein sequence ID" value="MPC11716.1"/>
    <property type="molecule type" value="Genomic_DNA"/>
</dbReference>
<evidence type="ECO:0000313" key="1">
    <source>
        <dbReference type="EMBL" id="MPC11716.1"/>
    </source>
</evidence>
<organism evidence="1 2">
    <name type="scientific">Portunus trituberculatus</name>
    <name type="common">Swimming crab</name>
    <name type="synonym">Neptunus trituberculatus</name>
    <dbReference type="NCBI Taxonomy" id="210409"/>
    <lineage>
        <taxon>Eukaryota</taxon>
        <taxon>Metazoa</taxon>
        <taxon>Ecdysozoa</taxon>
        <taxon>Arthropoda</taxon>
        <taxon>Crustacea</taxon>
        <taxon>Multicrustacea</taxon>
        <taxon>Malacostraca</taxon>
        <taxon>Eumalacostraca</taxon>
        <taxon>Eucarida</taxon>
        <taxon>Decapoda</taxon>
        <taxon>Pleocyemata</taxon>
        <taxon>Brachyura</taxon>
        <taxon>Eubrachyura</taxon>
        <taxon>Portunoidea</taxon>
        <taxon>Portunidae</taxon>
        <taxon>Portuninae</taxon>
        <taxon>Portunus</taxon>
    </lineage>
</organism>
<comment type="caution">
    <text evidence="1">The sequence shown here is derived from an EMBL/GenBank/DDBJ whole genome shotgun (WGS) entry which is preliminary data.</text>
</comment>
<accession>A0A5B7CTX5</accession>
<evidence type="ECO:0000313" key="2">
    <source>
        <dbReference type="Proteomes" id="UP000324222"/>
    </source>
</evidence>
<name>A0A5B7CTX5_PORTR</name>